<dbReference type="Gene3D" id="3.40.50.1110">
    <property type="entry name" value="SGNH hydrolase"/>
    <property type="match status" value="1"/>
</dbReference>
<proteinExistence type="predicted"/>
<evidence type="ECO:0000256" key="2">
    <source>
        <dbReference type="SAM" id="Phobius"/>
    </source>
</evidence>
<dbReference type="InterPro" id="IPR052940">
    <property type="entry name" value="Carb_Esterase_6"/>
</dbReference>
<dbReference type="PROSITE" id="PS51257">
    <property type="entry name" value="PROKAR_LIPOPROTEIN"/>
    <property type="match status" value="1"/>
</dbReference>
<feature type="domain" description="Sialate O-acetylesterase" evidence="3">
    <location>
        <begin position="57"/>
        <end position="283"/>
    </location>
</feature>
<evidence type="ECO:0000313" key="4">
    <source>
        <dbReference type="EMBL" id="PHN02902.1"/>
    </source>
</evidence>
<comment type="caution">
    <text evidence="4">The sequence shown here is derived from an EMBL/GenBank/DDBJ whole genome shotgun (WGS) entry which is preliminary data.</text>
</comment>
<feature type="transmembrane region" description="Helical" evidence="2">
    <location>
        <begin position="15"/>
        <end position="34"/>
    </location>
</feature>
<dbReference type="Proteomes" id="UP000223913">
    <property type="component" value="Unassembled WGS sequence"/>
</dbReference>
<organism evidence="4 5">
    <name type="scientific">Flavilitoribacter nigricans (strain ATCC 23147 / DSM 23189 / NBRC 102662 / NCIMB 1420 / SS-2)</name>
    <name type="common">Lewinella nigricans</name>
    <dbReference type="NCBI Taxonomy" id="1122177"/>
    <lineage>
        <taxon>Bacteria</taxon>
        <taxon>Pseudomonadati</taxon>
        <taxon>Bacteroidota</taxon>
        <taxon>Saprospiria</taxon>
        <taxon>Saprospirales</taxon>
        <taxon>Lewinellaceae</taxon>
        <taxon>Flavilitoribacter</taxon>
    </lineage>
</organism>
<dbReference type="OrthoDB" id="9795554at2"/>
<keyword evidence="2" id="KW-1133">Transmembrane helix</keyword>
<name>A0A2D0N2Y0_FLAN2</name>
<dbReference type="PANTHER" id="PTHR31988">
    <property type="entry name" value="ESTERASE, PUTATIVE (DUF303)-RELATED"/>
    <property type="match status" value="1"/>
</dbReference>
<dbReference type="InterPro" id="IPR005181">
    <property type="entry name" value="SASA"/>
</dbReference>
<dbReference type="SUPFAM" id="SSF52266">
    <property type="entry name" value="SGNH hydrolase"/>
    <property type="match status" value="1"/>
</dbReference>
<accession>A0A2D0N2Y0</accession>
<gene>
    <name evidence="4" type="ORF">CRP01_29275</name>
</gene>
<dbReference type="GO" id="GO:0016788">
    <property type="term" value="F:hydrolase activity, acting on ester bonds"/>
    <property type="evidence" value="ECO:0007669"/>
    <property type="project" value="UniProtKB-ARBA"/>
</dbReference>
<evidence type="ECO:0000259" key="3">
    <source>
        <dbReference type="Pfam" id="PF03629"/>
    </source>
</evidence>
<dbReference type="PANTHER" id="PTHR31988:SF19">
    <property type="entry name" value="9-O-ACETYL-N-ACETYLNEURAMINIC ACID DEACETYLASE-RELATED"/>
    <property type="match status" value="1"/>
</dbReference>
<keyword evidence="5" id="KW-1185">Reference proteome</keyword>
<reference evidence="4 5" key="1">
    <citation type="submission" date="2017-10" db="EMBL/GenBank/DDBJ databases">
        <title>The draft genome sequence of Lewinella nigricans NBRC 102662.</title>
        <authorList>
            <person name="Wang K."/>
        </authorList>
    </citation>
    <scope>NUCLEOTIDE SEQUENCE [LARGE SCALE GENOMIC DNA]</scope>
    <source>
        <strain evidence="4 5">NBRC 102662</strain>
    </source>
</reference>
<evidence type="ECO:0000256" key="1">
    <source>
        <dbReference type="ARBA" id="ARBA00022801"/>
    </source>
</evidence>
<dbReference type="Pfam" id="PF03629">
    <property type="entry name" value="SASA"/>
    <property type="match status" value="1"/>
</dbReference>
<sequence length="287" mass="31802">MTNRQLFDTITSVRYFYKWLIPALLLFLVAGCGIHKQDIQPDTDTSAGPDLPTKEKVWVFVMAGQSNMAGRAAIEAQDRIRNHRILTINEGNEVVTAREPLHFYEPSGAGLDCGIAFGTAMLQDLPEDVSILLIPTAVGGSSISQWINDETHRGVQLLTNFRQRLSVAKNYGVQKGILWHQGEADAHREDRIQSYQDNLQLLFEEFRKIGGDGSLPIVVGQLGSFATNQDAWDRINAAITAYTLSDAQCELVETADLQDKGDQIHFNSAAQRALGRRYAAAILSLMK</sequence>
<evidence type="ECO:0000313" key="5">
    <source>
        <dbReference type="Proteomes" id="UP000223913"/>
    </source>
</evidence>
<dbReference type="InterPro" id="IPR036514">
    <property type="entry name" value="SGNH_hydro_sf"/>
</dbReference>
<keyword evidence="1" id="KW-0378">Hydrolase</keyword>
<protein>
    <submittedName>
        <fullName evidence="4">Sialate O-acetylesterase</fullName>
    </submittedName>
</protein>
<keyword evidence="2" id="KW-0472">Membrane</keyword>
<dbReference type="EMBL" id="PDUD01000035">
    <property type="protein sequence ID" value="PHN02902.1"/>
    <property type="molecule type" value="Genomic_DNA"/>
</dbReference>
<dbReference type="AlphaFoldDB" id="A0A2D0N2Y0"/>
<dbReference type="RefSeq" id="WP_099153617.1">
    <property type="nucleotide sequence ID" value="NZ_PDUD01000035.1"/>
</dbReference>
<keyword evidence="2" id="KW-0812">Transmembrane</keyword>